<feature type="chain" id="PRO_5045170016" description="Mucin-associated surface protein" evidence="2">
    <location>
        <begin position="30"/>
        <end position="172"/>
    </location>
</feature>
<feature type="compositionally biased region" description="Low complexity" evidence="1">
    <location>
        <begin position="132"/>
        <end position="145"/>
    </location>
</feature>
<name>A0ABT1LPL2_9MICC</name>
<dbReference type="Proteomes" id="UP001524318">
    <property type="component" value="Unassembled WGS sequence"/>
</dbReference>
<sequence length="172" mass="17011">MTPFRSKNQSARSWGAGLAAAIAVMASLAGCGPAATDLQRDTASHFRELVLGVSQAAAANDHSAALTALENLEADVATAAGSGQVSEERRRSIMTSITAVRADLNAAAEAAGAAKAAEEAAVAAEKAKADAEAAAQATQEKTAPVVPAPVPAPAPAPEEGKGAEGKGKNKNG</sequence>
<keyword evidence="4" id="KW-1185">Reference proteome</keyword>
<dbReference type="EMBL" id="JANCLV010000007">
    <property type="protein sequence ID" value="MCP9000397.1"/>
    <property type="molecule type" value="Genomic_DNA"/>
</dbReference>
<feature type="compositionally biased region" description="Basic and acidic residues" evidence="1">
    <location>
        <begin position="158"/>
        <end position="172"/>
    </location>
</feature>
<gene>
    <name evidence="3" type="ORF">NFC73_11750</name>
</gene>
<evidence type="ECO:0000313" key="3">
    <source>
        <dbReference type="EMBL" id="MCP9000397.1"/>
    </source>
</evidence>
<accession>A0ABT1LPL2</accession>
<evidence type="ECO:0008006" key="5">
    <source>
        <dbReference type="Google" id="ProtNLM"/>
    </source>
</evidence>
<reference evidence="3 4" key="1">
    <citation type="submission" date="2022-06" db="EMBL/GenBank/DDBJ databases">
        <title>Pseudarthrobacter sp. strain RMG13 Genome sequencing and assembly.</title>
        <authorList>
            <person name="Kim I."/>
        </authorList>
    </citation>
    <scope>NUCLEOTIDE SEQUENCE [LARGE SCALE GENOMIC DNA]</scope>
    <source>
        <strain evidence="3 4">RMG13</strain>
    </source>
</reference>
<feature type="compositionally biased region" description="Pro residues" evidence="1">
    <location>
        <begin position="146"/>
        <end position="156"/>
    </location>
</feature>
<proteinExistence type="predicted"/>
<dbReference type="PROSITE" id="PS51257">
    <property type="entry name" value="PROKAR_LIPOPROTEIN"/>
    <property type="match status" value="1"/>
</dbReference>
<dbReference type="RefSeq" id="WP_254750394.1">
    <property type="nucleotide sequence ID" value="NZ_JANCLV010000007.1"/>
</dbReference>
<protein>
    <recommendedName>
        <fullName evidence="5">Mucin-associated surface protein</fullName>
    </recommendedName>
</protein>
<feature type="region of interest" description="Disordered" evidence="1">
    <location>
        <begin position="126"/>
        <end position="172"/>
    </location>
</feature>
<evidence type="ECO:0000313" key="4">
    <source>
        <dbReference type="Proteomes" id="UP001524318"/>
    </source>
</evidence>
<feature type="signal peptide" evidence="2">
    <location>
        <begin position="1"/>
        <end position="29"/>
    </location>
</feature>
<keyword evidence="2" id="KW-0732">Signal</keyword>
<evidence type="ECO:0000256" key="1">
    <source>
        <dbReference type="SAM" id="MobiDB-lite"/>
    </source>
</evidence>
<comment type="caution">
    <text evidence="3">The sequence shown here is derived from an EMBL/GenBank/DDBJ whole genome shotgun (WGS) entry which is preliminary data.</text>
</comment>
<organism evidence="3 4">
    <name type="scientific">Pseudarthrobacter humi</name>
    <dbReference type="NCBI Taxonomy" id="2952523"/>
    <lineage>
        <taxon>Bacteria</taxon>
        <taxon>Bacillati</taxon>
        <taxon>Actinomycetota</taxon>
        <taxon>Actinomycetes</taxon>
        <taxon>Micrococcales</taxon>
        <taxon>Micrococcaceae</taxon>
        <taxon>Pseudarthrobacter</taxon>
    </lineage>
</organism>
<evidence type="ECO:0000256" key="2">
    <source>
        <dbReference type="SAM" id="SignalP"/>
    </source>
</evidence>